<protein>
    <recommendedName>
        <fullName evidence="3">Reverse transcriptase domain-containing protein</fullName>
    </recommendedName>
</protein>
<keyword evidence="2" id="KW-1185">Reference proteome</keyword>
<dbReference type="Proteomes" id="UP001174677">
    <property type="component" value="Chromosome 5"/>
</dbReference>
<dbReference type="EMBL" id="JARPOI010000005">
    <property type="protein sequence ID" value="KAJ9180913.1"/>
    <property type="molecule type" value="Genomic_DNA"/>
</dbReference>
<name>A0ABQ9MNA9_HEVBR</name>
<organism evidence="1 2">
    <name type="scientific">Hevea brasiliensis</name>
    <name type="common">Para rubber tree</name>
    <name type="synonym">Siphonia brasiliensis</name>
    <dbReference type="NCBI Taxonomy" id="3981"/>
    <lineage>
        <taxon>Eukaryota</taxon>
        <taxon>Viridiplantae</taxon>
        <taxon>Streptophyta</taxon>
        <taxon>Embryophyta</taxon>
        <taxon>Tracheophyta</taxon>
        <taxon>Spermatophyta</taxon>
        <taxon>Magnoliopsida</taxon>
        <taxon>eudicotyledons</taxon>
        <taxon>Gunneridae</taxon>
        <taxon>Pentapetalae</taxon>
        <taxon>rosids</taxon>
        <taxon>fabids</taxon>
        <taxon>Malpighiales</taxon>
        <taxon>Euphorbiaceae</taxon>
        <taxon>Crotonoideae</taxon>
        <taxon>Micrandreae</taxon>
        <taxon>Hevea</taxon>
    </lineage>
</organism>
<evidence type="ECO:0000313" key="2">
    <source>
        <dbReference type="Proteomes" id="UP001174677"/>
    </source>
</evidence>
<gene>
    <name evidence="1" type="ORF">P3X46_009100</name>
</gene>
<evidence type="ECO:0008006" key="3">
    <source>
        <dbReference type="Google" id="ProtNLM"/>
    </source>
</evidence>
<reference evidence="1" key="1">
    <citation type="journal article" date="2023" name="Plant Biotechnol. J.">
        <title>Chromosome-level wild Hevea brasiliensis genome provides new tools for genomic-assisted breeding and valuable loci to elevate rubber yield.</title>
        <authorList>
            <person name="Cheng H."/>
            <person name="Song X."/>
            <person name="Hu Y."/>
            <person name="Wu T."/>
            <person name="Yang Q."/>
            <person name="An Z."/>
            <person name="Feng S."/>
            <person name="Deng Z."/>
            <person name="Wu W."/>
            <person name="Zeng X."/>
            <person name="Tu M."/>
            <person name="Wang X."/>
            <person name="Huang H."/>
        </authorList>
    </citation>
    <scope>NUCLEOTIDE SEQUENCE</scope>
    <source>
        <strain evidence="1">MT/VB/25A 57/8</strain>
    </source>
</reference>
<evidence type="ECO:0000313" key="1">
    <source>
        <dbReference type="EMBL" id="KAJ9180913.1"/>
    </source>
</evidence>
<comment type="caution">
    <text evidence="1">The sequence shown here is derived from an EMBL/GenBank/DDBJ whole genome shotgun (WGS) entry which is preliminary data.</text>
</comment>
<proteinExistence type="predicted"/>
<sequence>MNESGEHRKLQLQELKEIQNDAYENSKIYKEKTKAFHDKMILRKQFEVGQKAFLFHLRLKLFLGKLGSKWIGPFIVTIIFPHGVVDIQSLIRSKTFKVNGHRLKLYYEGFQACNVEEVDLEEPEYVG</sequence>
<accession>A0ABQ9MNA9</accession>